<keyword evidence="4 7" id="KW-0472">Membrane</keyword>
<feature type="domain" description="Eph LBD" evidence="8">
    <location>
        <begin position="281"/>
        <end position="459"/>
    </location>
</feature>
<feature type="transmembrane region" description="Helical" evidence="7">
    <location>
        <begin position="121"/>
        <end position="139"/>
    </location>
</feature>
<dbReference type="GO" id="GO:0005005">
    <property type="term" value="F:transmembrane-ephrin receptor activity"/>
    <property type="evidence" value="ECO:0007669"/>
    <property type="project" value="TreeGrafter"/>
</dbReference>
<evidence type="ECO:0000313" key="10">
    <source>
        <dbReference type="Proteomes" id="UP000678499"/>
    </source>
</evidence>
<evidence type="ECO:0000256" key="3">
    <source>
        <dbReference type="ARBA" id="ARBA00022840"/>
    </source>
</evidence>
<keyword evidence="7" id="KW-0812">Transmembrane</keyword>
<accession>A0A7R9BLA2</accession>
<organism evidence="9">
    <name type="scientific">Notodromas monacha</name>
    <dbReference type="NCBI Taxonomy" id="399045"/>
    <lineage>
        <taxon>Eukaryota</taxon>
        <taxon>Metazoa</taxon>
        <taxon>Ecdysozoa</taxon>
        <taxon>Arthropoda</taxon>
        <taxon>Crustacea</taxon>
        <taxon>Oligostraca</taxon>
        <taxon>Ostracoda</taxon>
        <taxon>Podocopa</taxon>
        <taxon>Podocopida</taxon>
        <taxon>Cypridocopina</taxon>
        <taxon>Cypridoidea</taxon>
        <taxon>Cyprididae</taxon>
        <taxon>Notodromas</taxon>
    </lineage>
</organism>
<evidence type="ECO:0000313" key="9">
    <source>
        <dbReference type="EMBL" id="CAD7277423.1"/>
    </source>
</evidence>
<dbReference type="InterPro" id="IPR001090">
    <property type="entry name" value="Ephrin_rcpt_lig-bd_dom"/>
</dbReference>
<dbReference type="EMBL" id="CAJPEX010000903">
    <property type="protein sequence ID" value="CAG0917575.1"/>
    <property type="molecule type" value="Genomic_DNA"/>
</dbReference>
<gene>
    <name evidence="9" type="ORF">NMOB1V02_LOCUS5156</name>
</gene>
<dbReference type="PANTHER" id="PTHR46877:SF14">
    <property type="entry name" value="RECEPTOR PROTEIN-TYROSINE KINASE"/>
    <property type="match status" value="1"/>
</dbReference>
<keyword evidence="7" id="KW-1133">Transmembrane helix</keyword>
<keyword evidence="3" id="KW-0067">ATP-binding</keyword>
<dbReference type="GO" id="GO:0030425">
    <property type="term" value="C:dendrite"/>
    <property type="evidence" value="ECO:0007669"/>
    <property type="project" value="TreeGrafter"/>
</dbReference>
<dbReference type="InterPro" id="IPR001426">
    <property type="entry name" value="Tyr_kinase_rcpt_V_CS"/>
</dbReference>
<dbReference type="EMBL" id="OA882940">
    <property type="protein sequence ID" value="CAD7277423.1"/>
    <property type="molecule type" value="Genomic_DNA"/>
</dbReference>
<name>A0A7R9BLA2_9CRUS</name>
<dbReference type="SUPFAM" id="SSF49785">
    <property type="entry name" value="Galactose-binding domain-like"/>
    <property type="match status" value="1"/>
</dbReference>
<dbReference type="InterPro" id="IPR008979">
    <property type="entry name" value="Galactose-bd-like_sf"/>
</dbReference>
<evidence type="ECO:0000256" key="7">
    <source>
        <dbReference type="SAM" id="Phobius"/>
    </source>
</evidence>
<dbReference type="InterPro" id="IPR050449">
    <property type="entry name" value="Ephrin_rcpt_TKs"/>
</dbReference>
<evidence type="ECO:0000256" key="4">
    <source>
        <dbReference type="ARBA" id="ARBA00023136"/>
    </source>
</evidence>
<dbReference type="PROSITE" id="PS51550">
    <property type="entry name" value="EPH_LBD"/>
    <property type="match status" value="1"/>
</dbReference>
<evidence type="ECO:0000256" key="5">
    <source>
        <dbReference type="ARBA" id="ARBA00023170"/>
    </source>
</evidence>
<dbReference type="FunFam" id="2.60.120.260:FF:000089">
    <property type="entry name" value="Eph receptor tyrosine kinase"/>
    <property type="match status" value="1"/>
</dbReference>
<dbReference type="Gene3D" id="2.60.40.1770">
    <property type="entry name" value="ephrin a2 ectodomain"/>
    <property type="match status" value="1"/>
</dbReference>
<proteinExistence type="predicted"/>
<dbReference type="Gene3D" id="2.60.120.260">
    <property type="entry name" value="Galactose-binding domain-like"/>
    <property type="match status" value="1"/>
</dbReference>
<dbReference type="OrthoDB" id="4062651at2759"/>
<dbReference type="SMART" id="SM00615">
    <property type="entry name" value="EPH_lbd"/>
    <property type="match status" value="1"/>
</dbReference>
<keyword evidence="5" id="KW-0675">Receptor</keyword>
<dbReference type="Proteomes" id="UP000678499">
    <property type="component" value="Unassembled WGS sequence"/>
</dbReference>
<evidence type="ECO:0000256" key="2">
    <source>
        <dbReference type="ARBA" id="ARBA00022741"/>
    </source>
</evidence>
<dbReference type="AlphaFoldDB" id="A0A7R9BLA2"/>
<feature type="region of interest" description="Disordered" evidence="6">
    <location>
        <begin position="144"/>
        <end position="164"/>
    </location>
</feature>
<sequence>MRVTLRELRDRGAVGTQFDRTESRPEGKRRRRRRLLVTLLLLVGGSLGSNQPWRDYPDVPGIMKLETNQKGGGGGGTALSRLSGRMRVTLRELRDRGAVGTQFDRTESRPEGKRRRRRRRLLVTLLLLVGGFLGLKPALARLSRRSRNNETGNKPEGWRRRRNGSFPSVRFASHETCLRFYVVKSTGSAAWGKVAIRADLTRPKTRVETQFVMARADFLCRRFYCVAHFRHQGMRLLSTAAAMCCRKIREPPKDEISAQREGPCEEEKGRIHGWLCDLKTLDYLHLVGGRVRECQAQVFRIRELWVEESYTDFEKGINWRSYVVCDVSFKQVDNWLWTPFIERGPAKRIYVEMKFSVRDCSLYPGTTRSCKETFSLLYYEFDAATREPPPWQPESYVLVDRIAADEGRFSQNSEVIINTEVRSVPATKRGLYFAFRDQGGCISLLAVRVYYKTCPEVVQSLVRYPATPTGEELTSVERTTGQCVANAVPANVDMSGVDSVASSSSSSAAASAAGVASSSSSTSSPPAFMCTADGTWVYQQGRCHCVPGYEPDAARRSCQSEFPLFPRMGS</sequence>
<evidence type="ECO:0000256" key="1">
    <source>
        <dbReference type="ARBA" id="ARBA00004167"/>
    </source>
</evidence>
<keyword evidence="10" id="KW-1185">Reference proteome</keyword>
<dbReference type="PROSITE" id="PS00790">
    <property type="entry name" value="RECEPTOR_TYR_KIN_V_1"/>
    <property type="match status" value="1"/>
</dbReference>
<keyword evidence="2" id="KW-0547">Nucleotide-binding</keyword>
<dbReference type="Pfam" id="PF01404">
    <property type="entry name" value="Ephrin_lbd"/>
    <property type="match status" value="1"/>
</dbReference>
<dbReference type="GO" id="GO:0005886">
    <property type="term" value="C:plasma membrane"/>
    <property type="evidence" value="ECO:0007669"/>
    <property type="project" value="TreeGrafter"/>
</dbReference>
<protein>
    <recommendedName>
        <fullName evidence="8">Eph LBD domain-containing protein</fullName>
    </recommendedName>
</protein>
<dbReference type="PANTHER" id="PTHR46877">
    <property type="entry name" value="EPH RECEPTOR A5"/>
    <property type="match status" value="1"/>
</dbReference>
<dbReference type="GO" id="GO:0007411">
    <property type="term" value="P:axon guidance"/>
    <property type="evidence" value="ECO:0007669"/>
    <property type="project" value="TreeGrafter"/>
</dbReference>
<dbReference type="GO" id="GO:0005524">
    <property type="term" value="F:ATP binding"/>
    <property type="evidence" value="ECO:0007669"/>
    <property type="project" value="UniProtKB-KW"/>
</dbReference>
<evidence type="ECO:0000256" key="6">
    <source>
        <dbReference type="SAM" id="MobiDB-lite"/>
    </source>
</evidence>
<reference evidence="9" key="1">
    <citation type="submission" date="2020-11" db="EMBL/GenBank/DDBJ databases">
        <authorList>
            <person name="Tran Van P."/>
        </authorList>
    </citation>
    <scope>NUCLEOTIDE SEQUENCE</scope>
</reference>
<dbReference type="Pfam" id="PF25599">
    <property type="entry name" value="Ephrin_CRD"/>
    <property type="match status" value="1"/>
</dbReference>
<comment type="subcellular location">
    <subcellularLocation>
        <location evidence="1">Membrane</location>
        <topology evidence="1">Single-pass membrane protein</topology>
    </subcellularLocation>
</comment>
<evidence type="ECO:0000259" key="8">
    <source>
        <dbReference type="PROSITE" id="PS51550"/>
    </source>
</evidence>